<dbReference type="InterPro" id="IPR056443">
    <property type="entry name" value="AEP_C962R"/>
</dbReference>
<dbReference type="PANTHER" id="PTHR35372">
    <property type="entry name" value="ATP BINDING PROTEIN-RELATED"/>
    <property type="match status" value="1"/>
</dbReference>
<dbReference type="InterPro" id="IPR027417">
    <property type="entry name" value="P-loop_NTPase"/>
</dbReference>
<feature type="compositionally biased region" description="Low complexity" evidence="4">
    <location>
        <begin position="440"/>
        <end position="456"/>
    </location>
</feature>
<dbReference type="GO" id="GO:0005524">
    <property type="term" value="F:ATP binding"/>
    <property type="evidence" value="ECO:0007669"/>
    <property type="project" value="UniProtKB-KW"/>
</dbReference>
<keyword evidence="2" id="KW-0378">Hydrolase</keyword>
<dbReference type="GO" id="GO:0016817">
    <property type="term" value="F:hydrolase activity, acting on acid anhydrides"/>
    <property type="evidence" value="ECO:0007669"/>
    <property type="project" value="InterPro"/>
</dbReference>
<accession>K4NYA5</accession>
<evidence type="ECO:0000256" key="3">
    <source>
        <dbReference type="ARBA" id="ARBA00022840"/>
    </source>
</evidence>
<dbReference type="Proteomes" id="UP000232493">
    <property type="component" value="Segment"/>
</dbReference>
<dbReference type="Pfam" id="PF08707">
    <property type="entry name" value="PriCT_2"/>
    <property type="match status" value="1"/>
</dbReference>
<feature type="domain" description="SF3 helicase" evidence="5">
    <location>
        <begin position="743"/>
        <end position="907"/>
    </location>
</feature>
<protein>
    <submittedName>
        <fullName evidence="6">ATPase</fullName>
    </submittedName>
</protein>
<reference evidence="6 7" key="1">
    <citation type="journal article" date="2012" name="J. Virol.">
        <title>Genomic Sequence of Heliothis virescens Ascovirus 3g Isolated from Spodoptera exigua.</title>
        <authorList>
            <person name="Huang G.H."/>
            <person name="Wang Y.S."/>
            <person name="Wang X."/>
            <person name="Garretson T.A."/>
            <person name="Dai L.Y."/>
            <person name="Zhang C.X."/>
            <person name="Cheng X.W."/>
        </authorList>
    </citation>
    <scope>NUCLEOTIDE SEQUENCE [LARGE SCALE GENOMIC DNA]</scope>
    <source>
        <strain evidence="6">5a</strain>
    </source>
</reference>
<dbReference type="SUPFAM" id="SSF52540">
    <property type="entry name" value="P-loop containing nucleoside triphosphate hydrolases"/>
    <property type="match status" value="1"/>
</dbReference>
<proteinExistence type="predicted"/>
<feature type="compositionally biased region" description="Acidic residues" evidence="4">
    <location>
        <begin position="489"/>
        <end position="506"/>
    </location>
</feature>
<evidence type="ECO:0000256" key="4">
    <source>
        <dbReference type="SAM" id="MobiDB-lite"/>
    </source>
</evidence>
<keyword evidence="1" id="KW-0547">Nucleotide-binding</keyword>
<sequence length="1053" mass="118868">MSLKKSLKASTCDNTTNVVALPRPNGEVCIQSGKYSLDHVQQYTFLSHYALAAVDGIANIAEMPTERSPLRFDFDIKAPVTATPVPVKPLYTARELAGVVGVVCSAVRQNVSSEDNGVCFTILTLEKPPRISDQNVKHGFHLHCPDLWCDRSTAAAITETVAGILKDKLFVCGVPISSCVDPCGGKPWLMYGGSKDDTSRSYKLSGAYFCDNTGAPEPVSPLQVLSRIRDPVATERFRDLFMTPEAEMSATWQTRDCEITWITTWTYYLSVRMSIINSKRFYRPSTIPTVVTPVVATVNGPAGVPPSVVCTEPLNSEEAEQFSRHIKSCVRLLSEQRSAERNTWMRVFWALKDTVQKGYMKGDEAFECFQNFSMLWKQCDPDEIRSMWLRDSANTPSGRRVTYASIFYDAKSDNADAYRILAESHRKELARIRRKAKAAVKATTRSSESTTVSRKTSIARKRQTDITTADNSGVVAKASAVRRRYRNDDEYDESDSDEYDDDDEYDDYLHNRLNSSNSQRLPGIGGGDGDLPPGVQISDNELTQMDDTDFDIASMFVRDWGRCVTMVGKVMYQFNGNIWKPVRNDEALIRRELPIWYDKLEEHVSEYLERLAESGMGAVPYGDDEDSNGGRGPSVVTVAKRKFLSVRRKCKNSAPQSGVITQIRALNTHDAGAYKSTKMDDNDNIIAFKDMVFCRDTLTLRKGTPEDMISRCLNCNYVPYDELTDEVRKFVNDFFTSLFPDPEVKEYFLLSVAQIFRGSNIFKQYMVWTGVGNNGKSVLIRMFECLLGPLLVKLSKSVLISNKMDVGSVNPDMCKLQGVRLAVTDEIAGSDDINVGQAKLLSGNDTFMARDLYMKSAEMEPIKAQFIPIIVCNDLPSLREPDEAAWKRFHIIPFDSYFTTELDGFLPHGVDRKHVQLSRTDIDSTVIADKHLEGFASLLLKIYIDNERASRNRISGSDVSQGLRMPERVRELLKHHKMKQNPIFELLECKFTYDIENNDLLSYEKLCTMVNDRRRTRGACMDDVKKWTLEVINWREYRHNSSGLIGFVPMNNA</sequence>
<keyword evidence="3" id="KW-0067">ATP-binding</keyword>
<dbReference type="KEGG" id="vg:41900926"/>
<dbReference type="InterPro" id="IPR014818">
    <property type="entry name" value="Phage/plasmid_primase_P4_C"/>
</dbReference>
<evidence type="ECO:0000256" key="1">
    <source>
        <dbReference type="ARBA" id="ARBA00022741"/>
    </source>
</evidence>
<evidence type="ECO:0000259" key="5">
    <source>
        <dbReference type="PROSITE" id="PS51206"/>
    </source>
</evidence>
<feature type="region of interest" description="Disordered" evidence="4">
    <location>
        <begin position="440"/>
        <end position="471"/>
    </location>
</feature>
<name>K4NYA5_9VIRU</name>
<evidence type="ECO:0000256" key="2">
    <source>
        <dbReference type="ARBA" id="ARBA00022801"/>
    </source>
</evidence>
<dbReference type="PANTHER" id="PTHR35372:SF2">
    <property type="entry name" value="SF3 HELICASE DOMAIN-CONTAINING PROTEIN"/>
    <property type="match status" value="1"/>
</dbReference>
<dbReference type="PROSITE" id="PS51206">
    <property type="entry name" value="SF3_HELICASE_1"/>
    <property type="match status" value="1"/>
</dbReference>
<evidence type="ECO:0000313" key="7">
    <source>
        <dbReference type="Proteomes" id="UP000232493"/>
    </source>
</evidence>
<dbReference type="GeneID" id="41900926"/>
<dbReference type="Pfam" id="PF08706">
    <property type="entry name" value="D5_N"/>
    <property type="match status" value="1"/>
</dbReference>
<feature type="region of interest" description="Disordered" evidence="4">
    <location>
        <begin position="486"/>
        <end position="530"/>
    </location>
</feature>
<dbReference type="InterPro" id="IPR051620">
    <property type="entry name" value="ORF904-like_C"/>
</dbReference>
<dbReference type="InterPro" id="IPR014015">
    <property type="entry name" value="Helicase_SF3_DNA-vir"/>
</dbReference>
<dbReference type="RefSeq" id="YP_009702126.1">
    <property type="nucleotide sequence ID" value="NC_044939.1"/>
</dbReference>
<dbReference type="EMBL" id="JX491653">
    <property type="protein sequence ID" value="AFV50385.1"/>
    <property type="molecule type" value="Genomic_DNA"/>
</dbReference>
<evidence type="ECO:0000313" key="6">
    <source>
        <dbReference type="EMBL" id="AFV50385.1"/>
    </source>
</evidence>
<dbReference type="Gene3D" id="3.40.50.300">
    <property type="entry name" value="P-loop containing nucleotide triphosphate hydrolases"/>
    <property type="match status" value="1"/>
</dbReference>
<dbReference type="Pfam" id="PF23162">
    <property type="entry name" value="AEP_C962R"/>
    <property type="match status" value="1"/>
</dbReference>
<organism evidence="6 7">
    <name type="scientific">Heliothis virescens ascovirus 3g</name>
    <dbReference type="NCBI Taxonomy" id="1246651"/>
    <lineage>
        <taxon>Viruses</taxon>
        <taxon>Varidnaviria</taxon>
        <taxon>Bamfordvirae</taxon>
        <taxon>Nucleocytoviricota</taxon>
        <taxon>Megaviricetes</taxon>
        <taxon>Pimascovirales</taxon>
        <taxon>Pimascovirales incertae sedis</taxon>
        <taxon>Ascoviridae</taxon>
        <taxon>Ascovirus</taxon>
        <taxon>Ascovirus hvav3a</taxon>
    </lineage>
</organism>
<dbReference type="InterPro" id="IPR014819">
    <property type="entry name" value="PriCT_2"/>
</dbReference>